<evidence type="ECO:0000313" key="2">
    <source>
        <dbReference type="Proteomes" id="UP000217250"/>
    </source>
</evidence>
<dbReference type="AlphaFoldDB" id="A0A250FSR7"/>
<proteinExistence type="predicted"/>
<accession>A0A250FSR7</accession>
<sequence length="347" mass="40256">MKKICIIPFLALFLFSCQKDNPDKDNSVVQLTTKEQAKNQSELDRYINQKLTIPYNVNINYRYPENDINRNQFTYVTPPSTQKALEMVNLIDYMYYQPYSKVVPKKFMEEYVTKQITLIGSYAYAREGGTYNGLATAGIRLELLGVNYIEPNTHDDSKRKDMDNNLLRLIYHETSHILEQNKQIPPEYEKLCAAEYKGGSWTRSWNLNTQNYLKSGFISPYSSDNVHEDFVEFIAHYIVFYQKNQCGCETTDATADTDGDGLDDAAYTAWKTQILKRGFIWEEALATADGKNKTDAQYTGKEILLKKLEIVKNYFSQEFGVDLEKLRKEVQAHHVNLPNLNFSTYNW</sequence>
<gene>
    <name evidence="1" type="ORF">CGC50_07630</name>
</gene>
<dbReference type="RefSeq" id="WP_002666428.1">
    <property type="nucleotide sequence ID" value="NZ_CAUSZE010000007.1"/>
</dbReference>
<dbReference type="NCBIfam" id="TIGR04549">
    <property type="entry name" value="LP_HExxH_w_tonB"/>
    <property type="match status" value="1"/>
</dbReference>
<name>A0A250FSR7_9FLAO</name>
<dbReference type="KEGG" id="cgh:CGC50_07630"/>
<organism evidence="1 2">
    <name type="scientific">Capnocytophaga gingivalis</name>
    <dbReference type="NCBI Taxonomy" id="1017"/>
    <lineage>
        <taxon>Bacteria</taxon>
        <taxon>Pseudomonadati</taxon>
        <taxon>Bacteroidota</taxon>
        <taxon>Flavobacteriia</taxon>
        <taxon>Flavobacteriales</taxon>
        <taxon>Flavobacteriaceae</taxon>
        <taxon>Capnocytophaga</taxon>
    </lineage>
</organism>
<evidence type="ECO:0008006" key="3">
    <source>
        <dbReference type="Google" id="ProtNLM"/>
    </source>
</evidence>
<dbReference type="GeneID" id="84808424"/>
<dbReference type="PROSITE" id="PS51257">
    <property type="entry name" value="PROKAR_LIPOPROTEIN"/>
    <property type="match status" value="1"/>
</dbReference>
<dbReference type="EMBL" id="CP022386">
    <property type="protein sequence ID" value="ATA87036.1"/>
    <property type="molecule type" value="Genomic_DNA"/>
</dbReference>
<dbReference type="InterPro" id="IPR030890">
    <property type="entry name" value="LP_HExxH_w_TonB"/>
</dbReference>
<dbReference type="OrthoDB" id="1113652at2"/>
<protein>
    <recommendedName>
        <fullName evidence="3">Substrate import-associated zinc metallohydrolase lipoprotein</fullName>
    </recommendedName>
</protein>
<dbReference type="Proteomes" id="UP000217250">
    <property type="component" value="Chromosome"/>
</dbReference>
<dbReference type="Gene3D" id="3.40.390.70">
    <property type="match status" value="1"/>
</dbReference>
<dbReference type="Pfam" id="PF15890">
    <property type="entry name" value="Peptidase_Mx1"/>
    <property type="match status" value="1"/>
</dbReference>
<evidence type="ECO:0000313" key="1">
    <source>
        <dbReference type="EMBL" id="ATA87036.1"/>
    </source>
</evidence>
<reference evidence="2" key="1">
    <citation type="submission" date="2017-06" db="EMBL/GenBank/DDBJ databases">
        <title>Capnocytophaga spp. assemblies.</title>
        <authorList>
            <person name="Gulvik C.A."/>
        </authorList>
    </citation>
    <scope>NUCLEOTIDE SEQUENCE [LARGE SCALE GENOMIC DNA]</scope>
    <source>
        <strain evidence="2">H1496</strain>
    </source>
</reference>